<dbReference type="Gene3D" id="3.30.560.10">
    <property type="entry name" value="Glucose Oxidase, domain 3"/>
    <property type="match status" value="1"/>
</dbReference>
<keyword evidence="8" id="KW-0285">Flavoprotein</keyword>
<keyword evidence="9" id="KW-0274">FAD</keyword>
<evidence type="ECO:0000256" key="1">
    <source>
        <dbReference type="ARBA" id="ARBA00001974"/>
    </source>
</evidence>
<evidence type="ECO:0000256" key="7">
    <source>
        <dbReference type="ARBA" id="ARBA00022530"/>
    </source>
</evidence>
<feature type="domain" description="Glucose-methanol-choline oxidoreductase N-terminal" evidence="13">
    <location>
        <begin position="99"/>
        <end position="194"/>
    </location>
</feature>
<dbReference type="AlphaFoldDB" id="A0A7T6XR15"/>
<dbReference type="Pfam" id="PF00732">
    <property type="entry name" value="GMC_oxred_N"/>
    <property type="match status" value="1"/>
</dbReference>
<dbReference type="InterPro" id="IPR000172">
    <property type="entry name" value="GMC_OxRdtase_N"/>
</dbReference>
<keyword evidence="10" id="KW-0560">Oxidoreductase</keyword>
<dbReference type="PANTHER" id="PTHR11552:SF138">
    <property type="entry name" value="DEHYDROGENASE PKFF-RELATED"/>
    <property type="match status" value="1"/>
</dbReference>
<comment type="subunit">
    <text evidence="5">Homodimer.</text>
</comment>
<organism evidence="14 15">
    <name type="scientific">Penicillium digitatum</name>
    <name type="common">Green mold</name>
    <dbReference type="NCBI Taxonomy" id="36651"/>
    <lineage>
        <taxon>Eukaryota</taxon>
        <taxon>Fungi</taxon>
        <taxon>Dikarya</taxon>
        <taxon>Ascomycota</taxon>
        <taxon>Pezizomycotina</taxon>
        <taxon>Eurotiomycetes</taxon>
        <taxon>Eurotiomycetidae</taxon>
        <taxon>Eurotiales</taxon>
        <taxon>Aspergillaceae</taxon>
        <taxon>Penicillium</taxon>
    </lineage>
</organism>
<dbReference type="EC" id="1.1.3.4" evidence="12"/>
<sequence>MIDGKWAPIPIQAYSGEDVDKSLRTHMGVRTCPRHDPMQSGIVERERSSFRAAAHSEADPTVLDTGDGPLSHYAQAFVTWAKHAFLEIGLQIRSEFQSGALLGQYYGLYTINATTMHRESSKMSFLRKGLADPNLTVFQSALAKRIRFHGAWAVGFDVETMGYAYTLSARKEIVLSVGAFQSPRFLMVSGVGPAVTLKAHGSYHLNEGEILHNECFVALFQGELLNQTINAMQVRK</sequence>
<evidence type="ECO:0000256" key="6">
    <source>
        <dbReference type="ARBA" id="ARBA00022512"/>
    </source>
</evidence>
<keyword evidence="7" id="KW-0272">Extracellular matrix</keyword>
<comment type="cofactor">
    <cofactor evidence="1">
        <name>FAD</name>
        <dbReference type="ChEBI" id="CHEBI:57692"/>
    </cofactor>
</comment>
<evidence type="ECO:0000313" key="14">
    <source>
        <dbReference type="EMBL" id="QQK45685.1"/>
    </source>
</evidence>
<evidence type="ECO:0000256" key="5">
    <source>
        <dbReference type="ARBA" id="ARBA00011738"/>
    </source>
</evidence>
<evidence type="ECO:0000313" key="15">
    <source>
        <dbReference type="Proteomes" id="UP000595662"/>
    </source>
</evidence>
<evidence type="ECO:0000256" key="11">
    <source>
        <dbReference type="ARBA" id="ARBA00049435"/>
    </source>
</evidence>
<evidence type="ECO:0000256" key="10">
    <source>
        <dbReference type="ARBA" id="ARBA00023002"/>
    </source>
</evidence>
<proteinExistence type="inferred from homology"/>
<evidence type="ECO:0000256" key="4">
    <source>
        <dbReference type="ARBA" id="ARBA00010790"/>
    </source>
</evidence>
<evidence type="ECO:0000259" key="13">
    <source>
        <dbReference type="Pfam" id="PF00732"/>
    </source>
</evidence>
<dbReference type="EMBL" id="CP060777">
    <property type="protein sequence ID" value="QQK45685.1"/>
    <property type="molecule type" value="Genomic_DNA"/>
</dbReference>
<dbReference type="GO" id="GO:0050660">
    <property type="term" value="F:flavin adenine dinucleotide binding"/>
    <property type="evidence" value="ECO:0007669"/>
    <property type="project" value="InterPro"/>
</dbReference>
<keyword evidence="7" id="KW-0964">Secreted</keyword>
<dbReference type="InterPro" id="IPR027424">
    <property type="entry name" value="Glucose_Oxidase_domain_2"/>
</dbReference>
<dbReference type="SUPFAM" id="SSF51905">
    <property type="entry name" value="FAD/NAD(P)-binding domain"/>
    <property type="match status" value="1"/>
</dbReference>
<dbReference type="Proteomes" id="UP000595662">
    <property type="component" value="Chromosome 4"/>
</dbReference>
<evidence type="ECO:0000256" key="2">
    <source>
        <dbReference type="ARBA" id="ARBA00004191"/>
    </source>
</evidence>
<keyword evidence="6" id="KW-0134">Cell wall</keyword>
<dbReference type="GeneID" id="90952161"/>
<dbReference type="InterPro" id="IPR036188">
    <property type="entry name" value="FAD/NAD-bd_sf"/>
</dbReference>
<dbReference type="PANTHER" id="PTHR11552">
    <property type="entry name" value="GLUCOSE-METHANOL-CHOLINE GMC OXIDOREDUCTASE"/>
    <property type="match status" value="1"/>
</dbReference>
<dbReference type="RefSeq" id="XP_065957380.1">
    <property type="nucleotide sequence ID" value="XM_066099653.1"/>
</dbReference>
<evidence type="ECO:0000256" key="12">
    <source>
        <dbReference type="ARBA" id="ARBA00049722"/>
    </source>
</evidence>
<protein>
    <recommendedName>
        <fullName evidence="12">glucose oxidase</fullName>
        <ecNumber evidence="12">1.1.3.4</ecNumber>
    </recommendedName>
</protein>
<evidence type="ECO:0000256" key="3">
    <source>
        <dbReference type="ARBA" id="ARBA00004498"/>
    </source>
</evidence>
<dbReference type="GO" id="GO:0044550">
    <property type="term" value="P:secondary metabolite biosynthetic process"/>
    <property type="evidence" value="ECO:0007669"/>
    <property type="project" value="TreeGrafter"/>
</dbReference>
<name>A0A7T6XR15_PENDI</name>
<evidence type="ECO:0000256" key="8">
    <source>
        <dbReference type="ARBA" id="ARBA00022630"/>
    </source>
</evidence>
<comment type="subcellular location">
    <subcellularLocation>
        <location evidence="2">Secreted</location>
        <location evidence="2">Cell wall</location>
    </subcellularLocation>
    <subcellularLocation>
        <location evidence="3">Secreted</location>
        <location evidence="3">Extracellular space</location>
        <location evidence="3">Extracellular matrix</location>
    </subcellularLocation>
</comment>
<dbReference type="Gene3D" id="4.10.450.10">
    <property type="entry name" value="Glucose Oxidase, domain 2"/>
    <property type="match status" value="1"/>
</dbReference>
<gene>
    <name evidence="14" type="ORF">Pdw03_0583</name>
</gene>
<comment type="similarity">
    <text evidence="4">Belongs to the GMC oxidoreductase family.</text>
</comment>
<accession>A0A7T6XR15</accession>
<comment type="catalytic activity">
    <reaction evidence="11">
        <text>beta-D-glucose + O2 = D-glucono-1,5-lactone + H2O2</text>
        <dbReference type="Rhea" id="RHEA:11428"/>
        <dbReference type="ChEBI" id="CHEBI:15379"/>
        <dbReference type="ChEBI" id="CHEBI:15903"/>
        <dbReference type="ChEBI" id="CHEBI:16217"/>
        <dbReference type="ChEBI" id="CHEBI:16240"/>
        <dbReference type="EC" id="1.1.3.4"/>
    </reaction>
    <physiologicalReaction direction="left-to-right" evidence="11">
        <dbReference type="Rhea" id="RHEA:11429"/>
    </physiologicalReaction>
</comment>
<dbReference type="Gene3D" id="3.50.50.60">
    <property type="entry name" value="FAD/NAD(P)-binding domain"/>
    <property type="match status" value="1"/>
</dbReference>
<dbReference type="InterPro" id="IPR012132">
    <property type="entry name" value="GMC_OxRdtase"/>
</dbReference>
<evidence type="ECO:0000256" key="9">
    <source>
        <dbReference type="ARBA" id="ARBA00022827"/>
    </source>
</evidence>
<reference evidence="14 15" key="1">
    <citation type="submission" date="2020-08" db="EMBL/GenBank/DDBJ databases">
        <title>The completed genome sequence of the pathogenic ascomycete fungus Penicillium digitatum.</title>
        <authorList>
            <person name="Wang M."/>
        </authorList>
    </citation>
    <scope>NUCLEOTIDE SEQUENCE [LARGE SCALE GENOMIC DNA]</scope>
    <source>
        <strain evidence="14 15">PdW03</strain>
    </source>
</reference>
<dbReference type="GO" id="GO:0046562">
    <property type="term" value="F:beta-D-glucose oxidase activity"/>
    <property type="evidence" value="ECO:0007669"/>
    <property type="project" value="UniProtKB-EC"/>
</dbReference>